<proteinExistence type="predicted"/>
<keyword evidence="2" id="KW-1185">Reference proteome</keyword>
<dbReference type="InterPro" id="IPR029060">
    <property type="entry name" value="PIN-like_dom_sf"/>
</dbReference>
<sequence length="136" mass="14450">MNYLLDVNVLVAWGWADHSDHGRVASWMAAMKVMTGTRILTSSIPELGFIRVSLQRAAGRLTVEDAVATLRSMTGSLGACHEFLPDDQSSVMGFSTWCAGPSRTTDAHLLALGARHGAELATLDLGIPGAFVIPAL</sequence>
<comment type="caution">
    <text evidence="1">The sequence shown here is derived from an EMBL/GenBank/DDBJ whole genome shotgun (WGS) entry which is preliminary data.</text>
</comment>
<evidence type="ECO:0000313" key="1">
    <source>
        <dbReference type="EMBL" id="MCW1922852.1"/>
    </source>
</evidence>
<reference evidence="1 2" key="1">
    <citation type="submission" date="2022-10" db="EMBL/GenBank/DDBJ databases">
        <title>Luteolibacter arcticus strain CCTCC AB 2014275, whole genome shotgun sequencing project.</title>
        <authorList>
            <person name="Zhao G."/>
            <person name="Shen L."/>
        </authorList>
    </citation>
    <scope>NUCLEOTIDE SEQUENCE [LARGE SCALE GENOMIC DNA]</scope>
    <source>
        <strain evidence="1 2">CCTCC AB 2014275</strain>
    </source>
</reference>
<organism evidence="1 2">
    <name type="scientific">Luteolibacter arcticus</name>
    <dbReference type="NCBI Taxonomy" id="1581411"/>
    <lineage>
        <taxon>Bacteria</taxon>
        <taxon>Pseudomonadati</taxon>
        <taxon>Verrucomicrobiota</taxon>
        <taxon>Verrucomicrobiia</taxon>
        <taxon>Verrucomicrobiales</taxon>
        <taxon>Verrucomicrobiaceae</taxon>
        <taxon>Luteolibacter</taxon>
    </lineage>
</organism>
<dbReference type="SUPFAM" id="SSF88723">
    <property type="entry name" value="PIN domain-like"/>
    <property type="match status" value="1"/>
</dbReference>
<dbReference type="Proteomes" id="UP001320876">
    <property type="component" value="Unassembled WGS sequence"/>
</dbReference>
<accession>A0ABT3GGW6</accession>
<evidence type="ECO:0000313" key="2">
    <source>
        <dbReference type="Proteomes" id="UP001320876"/>
    </source>
</evidence>
<name>A0ABT3GGW6_9BACT</name>
<dbReference type="EMBL" id="JAPDDT010000003">
    <property type="protein sequence ID" value="MCW1922852.1"/>
    <property type="molecule type" value="Genomic_DNA"/>
</dbReference>
<protein>
    <submittedName>
        <fullName evidence="1">Uncharacterized protein</fullName>
    </submittedName>
</protein>
<gene>
    <name evidence="1" type="ORF">OKA05_09845</name>
</gene>
<dbReference type="RefSeq" id="WP_264486959.1">
    <property type="nucleotide sequence ID" value="NZ_JAPDDT010000003.1"/>
</dbReference>